<comment type="caution">
    <text evidence="2">The sequence shown here is derived from an EMBL/GenBank/DDBJ whole genome shotgun (WGS) entry which is preliminary data.</text>
</comment>
<feature type="compositionally biased region" description="Acidic residues" evidence="1">
    <location>
        <begin position="22"/>
        <end position="37"/>
    </location>
</feature>
<organism evidence="2 3">
    <name type="scientific">Micromonospora humidisoli</name>
    <dbReference type="NCBI Taxonomy" id="2807622"/>
    <lineage>
        <taxon>Bacteria</taxon>
        <taxon>Bacillati</taxon>
        <taxon>Actinomycetota</taxon>
        <taxon>Actinomycetes</taxon>
        <taxon>Micromonosporales</taxon>
        <taxon>Micromonosporaceae</taxon>
        <taxon>Micromonospora</taxon>
    </lineage>
</organism>
<feature type="region of interest" description="Disordered" evidence="1">
    <location>
        <begin position="114"/>
        <end position="175"/>
    </location>
</feature>
<dbReference type="RefSeq" id="WP_204956388.1">
    <property type="nucleotide sequence ID" value="NZ_JAFEUO010000001.1"/>
</dbReference>
<gene>
    <name evidence="2" type="ORF">JQN84_00160</name>
</gene>
<evidence type="ECO:0000256" key="1">
    <source>
        <dbReference type="SAM" id="MobiDB-lite"/>
    </source>
</evidence>
<reference evidence="2 3" key="1">
    <citation type="submission" date="2021-02" db="EMBL/GenBank/DDBJ databases">
        <authorList>
            <person name="Lee D.-H."/>
        </authorList>
    </citation>
    <scope>NUCLEOTIDE SEQUENCE [LARGE SCALE GENOMIC DNA]</scope>
    <source>
        <strain evidence="2 3">MMS20-R2-29</strain>
    </source>
</reference>
<evidence type="ECO:0000313" key="3">
    <source>
        <dbReference type="Proteomes" id="UP000809587"/>
    </source>
</evidence>
<name>A0ABS2J321_9ACTN</name>
<protein>
    <submittedName>
        <fullName evidence="2">DNA primase</fullName>
    </submittedName>
</protein>
<accession>A0ABS2J321</accession>
<keyword evidence="3" id="KW-1185">Reference proteome</keyword>
<dbReference type="Proteomes" id="UP000809587">
    <property type="component" value="Unassembled WGS sequence"/>
</dbReference>
<dbReference type="EMBL" id="JAFEUO010000001">
    <property type="protein sequence ID" value="MBM7080961.1"/>
    <property type="molecule type" value="Genomic_DNA"/>
</dbReference>
<feature type="region of interest" description="Disordered" evidence="1">
    <location>
        <begin position="1"/>
        <end position="45"/>
    </location>
</feature>
<feature type="compositionally biased region" description="Basic and acidic residues" evidence="1">
    <location>
        <begin position="123"/>
        <end position="139"/>
    </location>
</feature>
<proteinExistence type="predicted"/>
<feature type="compositionally biased region" description="Acidic residues" evidence="1">
    <location>
        <begin position="140"/>
        <end position="175"/>
    </location>
</feature>
<sequence length="333" mass="36189">MGKPTHTEVSVARQSPQRPDADEPELDDTDGPAEPDVEPGPVDRSLWDELNIDPVEIALPAGTGFTLRAYRPARELTPTDVVERDEDDPFLARRQVVEAEDDDEVIILDEEFAALTAEDDEADAKAGGDGKRSDRKRDTDDADADPDTVDADAADDDTDTDGGDDEADAEGDEEVPVFLSHKGRLLLFKTPESLVSFVRSGAPNDMSQLDGWNELSERVEPADIAPRDEDTYELDLVVENLRGGHDTWDPTLLIEAGEVARDLSYALRLPAVLDMLSAGSSLDDLDEALRASVNGGVGGFLGRRRLKKIGAQTASLGWRTIVGKISAVVDWRD</sequence>
<evidence type="ECO:0000313" key="2">
    <source>
        <dbReference type="EMBL" id="MBM7080961.1"/>
    </source>
</evidence>